<feature type="non-terminal residue" evidence="1">
    <location>
        <position position="149"/>
    </location>
</feature>
<reference evidence="2" key="1">
    <citation type="journal article" date="2017" name="Genome Biol.">
        <title>Comparative genomics reveals high biological diversity and specific adaptations in the industrially and medically important fungal genus Aspergillus.</title>
        <authorList>
            <person name="de Vries R.P."/>
            <person name="Riley R."/>
            <person name="Wiebenga A."/>
            <person name="Aguilar-Osorio G."/>
            <person name="Amillis S."/>
            <person name="Uchima C.A."/>
            <person name="Anderluh G."/>
            <person name="Asadollahi M."/>
            <person name="Askin M."/>
            <person name="Barry K."/>
            <person name="Battaglia E."/>
            <person name="Bayram O."/>
            <person name="Benocci T."/>
            <person name="Braus-Stromeyer S.A."/>
            <person name="Caldana C."/>
            <person name="Canovas D."/>
            <person name="Cerqueira G.C."/>
            <person name="Chen F."/>
            <person name="Chen W."/>
            <person name="Choi C."/>
            <person name="Clum A."/>
            <person name="Dos Santos R.A."/>
            <person name="Damasio A.R."/>
            <person name="Diallinas G."/>
            <person name="Emri T."/>
            <person name="Fekete E."/>
            <person name="Flipphi M."/>
            <person name="Freyberg S."/>
            <person name="Gallo A."/>
            <person name="Gournas C."/>
            <person name="Habgood R."/>
            <person name="Hainaut M."/>
            <person name="Harispe M.L."/>
            <person name="Henrissat B."/>
            <person name="Hilden K.S."/>
            <person name="Hope R."/>
            <person name="Hossain A."/>
            <person name="Karabika E."/>
            <person name="Karaffa L."/>
            <person name="Karanyi Z."/>
            <person name="Krasevec N."/>
            <person name="Kuo A."/>
            <person name="Kusch H."/>
            <person name="LaButti K."/>
            <person name="Lagendijk E.L."/>
            <person name="Lapidus A."/>
            <person name="Levasseur A."/>
            <person name="Lindquist E."/>
            <person name="Lipzen A."/>
            <person name="Logrieco A.F."/>
            <person name="MacCabe A."/>
            <person name="Maekelae M.R."/>
            <person name="Malavazi I."/>
            <person name="Melin P."/>
            <person name="Meyer V."/>
            <person name="Mielnichuk N."/>
            <person name="Miskei M."/>
            <person name="Molnar A.P."/>
            <person name="Mule G."/>
            <person name="Ngan C.Y."/>
            <person name="Orejas M."/>
            <person name="Orosz E."/>
            <person name="Ouedraogo J.P."/>
            <person name="Overkamp K.M."/>
            <person name="Park H.-S."/>
            <person name="Perrone G."/>
            <person name="Piumi F."/>
            <person name="Punt P.J."/>
            <person name="Ram A.F."/>
            <person name="Ramon A."/>
            <person name="Rauscher S."/>
            <person name="Record E."/>
            <person name="Riano-Pachon D.M."/>
            <person name="Robert V."/>
            <person name="Roehrig J."/>
            <person name="Ruller R."/>
            <person name="Salamov A."/>
            <person name="Salih N.S."/>
            <person name="Samson R.A."/>
            <person name="Sandor E."/>
            <person name="Sanguinetti M."/>
            <person name="Schuetze T."/>
            <person name="Sepcic K."/>
            <person name="Shelest E."/>
            <person name="Sherlock G."/>
            <person name="Sophianopoulou V."/>
            <person name="Squina F.M."/>
            <person name="Sun H."/>
            <person name="Susca A."/>
            <person name="Todd R.B."/>
            <person name="Tsang A."/>
            <person name="Unkles S.E."/>
            <person name="van de Wiele N."/>
            <person name="van Rossen-Uffink D."/>
            <person name="Oliveira J.V."/>
            <person name="Vesth T.C."/>
            <person name="Visser J."/>
            <person name="Yu J.-H."/>
            <person name="Zhou M."/>
            <person name="Andersen M.R."/>
            <person name="Archer D.B."/>
            <person name="Baker S.E."/>
            <person name="Benoit I."/>
            <person name="Brakhage A.A."/>
            <person name="Braus G.H."/>
            <person name="Fischer R."/>
            <person name="Frisvad J.C."/>
            <person name="Goldman G.H."/>
            <person name="Houbraken J."/>
            <person name="Oakley B."/>
            <person name="Pocsi I."/>
            <person name="Scazzocchio C."/>
            <person name="Seiboth B."/>
            <person name="vanKuyk P.A."/>
            <person name="Wortman J."/>
            <person name="Dyer P.S."/>
            <person name="Grigoriev I.V."/>
        </authorList>
    </citation>
    <scope>NUCLEOTIDE SEQUENCE [LARGE SCALE GENOMIC DNA]</scope>
    <source>
        <strain evidence="2">CBS 506.65</strain>
    </source>
</reference>
<dbReference type="EMBL" id="KV878346">
    <property type="protein sequence ID" value="OJJ45173.1"/>
    <property type="molecule type" value="Genomic_DNA"/>
</dbReference>
<name>A0A1L9SDI8_9EURO</name>
<dbReference type="RefSeq" id="XP_022579683.1">
    <property type="nucleotide sequence ID" value="XM_022728293.1"/>
</dbReference>
<sequence>TREAVEQALKDNDIQSVFFLTLIDQDKTSDLADLAAAFNATVYYWSTRTEATVQQKVKEGALPDDTSLESALTRNTYRTRLFDAQFKSSPWLAVNSVGFTSISFKDDEDYYTLKASAKDAVQKSLTSSTPREGVSDRLETVSNAIAEII</sequence>
<dbReference type="GeneID" id="34614757"/>
<protein>
    <submittedName>
        <fullName evidence="1">Uncharacterized protein</fullName>
    </submittedName>
</protein>
<proteinExistence type="predicted"/>
<dbReference type="Proteomes" id="UP000184188">
    <property type="component" value="Unassembled WGS sequence"/>
</dbReference>
<dbReference type="VEuPathDB" id="FungiDB:ASPZODRAFT_38217"/>
<gene>
    <name evidence="1" type="ORF">ASPZODRAFT_38217</name>
</gene>
<keyword evidence="2" id="KW-1185">Reference proteome</keyword>
<organism evidence="1 2">
    <name type="scientific">Penicilliopsis zonata CBS 506.65</name>
    <dbReference type="NCBI Taxonomy" id="1073090"/>
    <lineage>
        <taxon>Eukaryota</taxon>
        <taxon>Fungi</taxon>
        <taxon>Dikarya</taxon>
        <taxon>Ascomycota</taxon>
        <taxon>Pezizomycotina</taxon>
        <taxon>Eurotiomycetes</taxon>
        <taxon>Eurotiomycetidae</taxon>
        <taxon>Eurotiales</taxon>
        <taxon>Aspergillaceae</taxon>
        <taxon>Penicilliopsis</taxon>
    </lineage>
</organism>
<feature type="non-terminal residue" evidence="1">
    <location>
        <position position="1"/>
    </location>
</feature>
<dbReference type="OrthoDB" id="4497702at2759"/>
<evidence type="ECO:0000313" key="1">
    <source>
        <dbReference type="EMBL" id="OJJ45173.1"/>
    </source>
</evidence>
<dbReference type="AlphaFoldDB" id="A0A1L9SDI8"/>
<evidence type="ECO:0000313" key="2">
    <source>
        <dbReference type="Proteomes" id="UP000184188"/>
    </source>
</evidence>
<accession>A0A1L9SDI8</accession>